<evidence type="ECO:0000256" key="2">
    <source>
        <dbReference type="ARBA" id="ARBA00023015"/>
    </source>
</evidence>
<name>A0ABW4EUA2_9PSEU</name>
<dbReference type="InterPro" id="IPR013324">
    <property type="entry name" value="RNA_pol_sigma_r3/r4-like"/>
</dbReference>
<evidence type="ECO:0000256" key="1">
    <source>
        <dbReference type="ARBA" id="ARBA00010641"/>
    </source>
</evidence>
<dbReference type="Gene3D" id="1.10.10.10">
    <property type="entry name" value="Winged helix-like DNA-binding domain superfamily/Winged helix DNA-binding domain"/>
    <property type="match status" value="1"/>
</dbReference>
<dbReference type="PANTHER" id="PTHR43133">
    <property type="entry name" value="RNA POLYMERASE ECF-TYPE SIGMA FACTO"/>
    <property type="match status" value="1"/>
</dbReference>
<protein>
    <submittedName>
        <fullName evidence="8">Sigma-70 family RNA polymerase sigma factor</fullName>
    </submittedName>
</protein>
<keyword evidence="3" id="KW-0731">Sigma factor</keyword>
<dbReference type="InterPro" id="IPR013325">
    <property type="entry name" value="RNA_pol_sigma_r2"/>
</dbReference>
<comment type="similarity">
    <text evidence="1">Belongs to the sigma-70 factor family. ECF subfamily.</text>
</comment>
<accession>A0ABW4EUA2</accession>
<dbReference type="Pfam" id="PF04542">
    <property type="entry name" value="Sigma70_r2"/>
    <property type="match status" value="1"/>
</dbReference>
<evidence type="ECO:0000313" key="8">
    <source>
        <dbReference type="EMBL" id="MFD1517580.1"/>
    </source>
</evidence>
<dbReference type="CDD" id="cd06171">
    <property type="entry name" value="Sigma70_r4"/>
    <property type="match status" value="1"/>
</dbReference>
<dbReference type="SUPFAM" id="SSF88946">
    <property type="entry name" value="Sigma2 domain of RNA polymerase sigma factors"/>
    <property type="match status" value="1"/>
</dbReference>
<feature type="domain" description="RNA polymerase sigma-70 region 2" evidence="6">
    <location>
        <begin position="20"/>
        <end position="80"/>
    </location>
</feature>
<dbReference type="InterPro" id="IPR014284">
    <property type="entry name" value="RNA_pol_sigma-70_dom"/>
</dbReference>
<dbReference type="InterPro" id="IPR039425">
    <property type="entry name" value="RNA_pol_sigma-70-like"/>
</dbReference>
<evidence type="ECO:0000256" key="4">
    <source>
        <dbReference type="ARBA" id="ARBA00023125"/>
    </source>
</evidence>
<dbReference type="Gene3D" id="1.10.1740.10">
    <property type="match status" value="1"/>
</dbReference>
<evidence type="ECO:0000313" key="9">
    <source>
        <dbReference type="Proteomes" id="UP001597114"/>
    </source>
</evidence>
<sequence length="171" mass="19540">MNKDADHFIRIVYEQAAVPLFIFAFRFTRDRTMSEDVVQEVLVRAWRRAGHLEPGSDALRAWLYATARNYLIDIWRARSKEPATVPHEQVPNAAYVADDVDRALQRRALADALDKLTPKHRDVLIERYFKSRSVAETAQELGVSPGTVKSRTHHAFRALQELISEVEIATG</sequence>
<gene>
    <name evidence="8" type="ORF">ACFSJD_08785</name>
</gene>
<keyword evidence="5" id="KW-0804">Transcription</keyword>
<dbReference type="InterPro" id="IPR007630">
    <property type="entry name" value="RNA_pol_sigma70_r4"/>
</dbReference>
<keyword evidence="9" id="KW-1185">Reference proteome</keyword>
<dbReference type="InterPro" id="IPR036388">
    <property type="entry name" value="WH-like_DNA-bd_sf"/>
</dbReference>
<dbReference type="RefSeq" id="WP_344721171.1">
    <property type="nucleotide sequence ID" value="NZ_BAAAUS010000007.1"/>
</dbReference>
<reference evidence="9" key="1">
    <citation type="journal article" date="2019" name="Int. J. Syst. Evol. Microbiol.">
        <title>The Global Catalogue of Microorganisms (GCM) 10K type strain sequencing project: providing services to taxonomists for standard genome sequencing and annotation.</title>
        <authorList>
            <consortium name="The Broad Institute Genomics Platform"/>
            <consortium name="The Broad Institute Genome Sequencing Center for Infectious Disease"/>
            <person name="Wu L."/>
            <person name="Ma J."/>
        </authorList>
    </citation>
    <scope>NUCLEOTIDE SEQUENCE [LARGE SCALE GENOMIC DNA]</scope>
    <source>
        <strain evidence="9">CCM 7043</strain>
    </source>
</reference>
<evidence type="ECO:0000256" key="3">
    <source>
        <dbReference type="ARBA" id="ARBA00023082"/>
    </source>
</evidence>
<dbReference type="InterPro" id="IPR007627">
    <property type="entry name" value="RNA_pol_sigma70_r2"/>
</dbReference>
<evidence type="ECO:0000259" key="7">
    <source>
        <dbReference type="Pfam" id="PF04545"/>
    </source>
</evidence>
<dbReference type="Pfam" id="PF04545">
    <property type="entry name" value="Sigma70_r4"/>
    <property type="match status" value="1"/>
</dbReference>
<evidence type="ECO:0000256" key="5">
    <source>
        <dbReference type="ARBA" id="ARBA00023163"/>
    </source>
</evidence>
<feature type="domain" description="RNA polymerase sigma-70 region 4" evidence="7">
    <location>
        <begin position="112"/>
        <end position="161"/>
    </location>
</feature>
<proteinExistence type="inferred from homology"/>
<dbReference type="SUPFAM" id="SSF88659">
    <property type="entry name" value="Sigma3 and sigma4 domains of RNA polymerase sigma factors"/>
    <property type="match status" value="1"/>
</dbReference>
<comment type="caution">
    <text evidence="8">The sequence shown here is derived from an EMBL/GenBank/DDBJ whole genome shotgun (WGS) entry which is preliminary data.</text>
</comment>
<dbReference type="Proteomes" id="UP001597114">
    <property type="component" value="Unassembled WGS sequence"/>
</dbReference>
<organism evidence="8 9">
    <name type="scientific">Pseudonocardia yunnanensis</name>
    <dbReference type="NCBI Taxonomy" id="58107"/>
    <lineage>
        <taxon>Bacteria</taxon>
        <taxon>Bacillati</taxon>
        <taxon>Actinomycetota</taxon>
        <taxon>Actinomycetes</taxon>
        <taxon>Pseudonocardiales</taxon>
        <taxon>Pseudonocardiaceae</taxon>
        <taxon>Pseudonocardia</taxon>
    </lineage>
</organism>
<evidence type="ECO:0000259" key="6">
    <source>
        <dbReference type="Pfam" id="PF04542"/>
    </source>
</evidence>
<keyword evidence="4" id="KW-0238">DNA-binding</keyword>
<keyword evidence="2" id="KW-0805">Transcription regulation</keyword>
<dbReference type="NCBIfam" id="TIGR02937">
    <property type="entry name" value="sigma70-ECF"/>
    <property type="match status" value="1"/>
</dbReference>
<dbReference type="EMBL" id="JBHUCO010000009">
    <property type="protein sequence ID" value="MFD1517580.1"/>
    <property type="molecule type" value="Genomic_DNA"/>
</dbReference>
<dbReference type="PANTHER" id="PTHR43133:SF52">
    <property type="entry name" value="ECF RNA POLYMERASE SIGMA FACTOR SIGL"/>
    <property type="match status" value="1"/>
</dbReference>